<organism evidence="1 2">
    <name type="scientific">Reticulomyxa filosa</name>
    <dbReference type="NCBI Taxonomy" id="46433"/>
    <lineage>
        <taxon>Eukaryota</taxon>
        <taxon>Sar</taxon>
        <taxon>Rhizaria</taxon>
        <taxon>Retaria</taxon>
        <taxon>Foraminifera</taxon>
        <taxon>Monothalamids</taxon>
        <taxon>Reticulomyxidae</taxon>
        <taxon>Reticulomyxa</taxon>
    </lineage>
</organism>
<accession>X6MLB3</accession>
<gene>
    <name evidence="1" type="ORF">RFI_22972</name>
</gene>
<proteinExistence type="predicted"/>
<evidence type="ECO:0000313" key="1">
    <source>
        <dbReference type="EMBL" id="ETO14396.1"/>
    </source>
</evidence>
<evidence type="ECO:0000313" key="2">
    <source>
        <dbReference type="Proteomes" id="UP000023152"/>
    </source>
</evidence>
<name>X6MLB3_RETFI</name>
<protein>
    <submittedName>
        <fullName evidence="1">Uncharacterized protein</fullName>
    </submittedName>
</protein>
<comment type="caution">
    <text evidence="1">The sequence shown here is derived from an EMBL/GenBank/DDBJ whole genome shotgun (WGS) entry which is preliminary data.</text>
</comment>
<dbReference type="EMBL" id="ASPP01020056">
    <property type="protein sequence ID" value="ETO14396.1"/>
    <property type="molecule type" value="Genomic_DNA"/>
</dbReference>
<keyword evidence="2" id="KW-1185">Reference proteome</keyword>
<dbReference type="AlphaFoldDB" id="X6MLB3"/>
<dbReference type="Proteomes" id="UP000023152">
    <property type="component" value="Unassembled WGS sequence"/>
</dbReference>
<feature type="non-terminal residue" evidence="1">
    <location>
        <position position="1"/>
    </location>
</feature>
<reference evidence="1 2" key="1">
    <citation type="journal article" date="2013" name="Curr. Biol.">
        <title>The Genome of the Foraminiferan Reticulomyxa filosa.</title>
        <authorList>
            <person name="Glockner G."/>
            <person name="Hulsmann N."/>
            <person name="Schleicher M."/>
            <person name="Noegel A.A."/>
            <person name="Eichinger L."/>
            <person name="Gallinger C."/>
            <person name="Pawlowski J."/>
            <person name="Sierra R."/>
            <person name="Euteneuer U."/>
            <person name="Pillet L."/>
            <person name="Moustafa A."/>
            <person name="Platzer M."/>
            <person name="Groth M."/>
            <person name="Szafranski K."/>
            <person name="Schliwa M."/>
        </authorList>
    </citation>
    <scope>NUCLEOTIDE SEQUENCE [LARGE SCALE GENOMIC DNA]</scope>
</reference>
<sequence length="185" mass="21146">IKKAKLIINTKLNIDNNQRASTIVQIRTKSLFKEGNEKTLQEGDYGILIVTLIEEKKLKSIKLADVKQNLGKYQTSLQQELLKHIKVDDHVRLMGARTGKIKYIALWMTNFDMIDIEMESWNPSGHNGKDLFTAADDHGDISKSLVCNNYIIQMLIKLCKKNVIDQQISQCNIIKINLLHTKQLA</sequence>